<comment type="caution">
    <text evidence="1">The sequence shown here is derived from an EMBL/GenBank/DDBJ whole genome shotgun (WGS) entry which is preliminary data.</text>
</comment>
<sequence length="58" mass="6326">KQRKRILGETALPVTTFTGQPGNKMSAIHGFFRAHKAVKTFSIVVAVLVFCVLTPNVV</sequence>
<organism evidence="1 2">
    <name type="scientific">Paramuricea clavata</name>
    <name type="common">Red gorgonian</name>
    <name type="synonym">Violescent sea-whip</name>
    <dbReference type="NCBI Taxonomy" id="317549"/>
    <lineage>
        <taxon>Eukaryota</taxon>
        <taxon>Metazoa</taxon>
        <taxon>Cnidaria</taxon>
        <taxon>Anthozoa</taxon>
        <taxon>Octocorallia</taxon>
        <taxon>Malacalcyonacea</taxon>
        <taxon>Plexauridae</taxon>
        <taxon>Paramuricea</taxon>
    </lineage>
</organism>
<feature type="non-terminal residue" evidence="1">
    <location>
        <position position="1"/>
    </location>
</feature>
<proteinExistence type="predicted"/>
<evidence type="ECO:0000313" key="1">
    <source>
        <dbReference type="EMBL" id="CAB4004413.1"/>
    </source>
</evidence>
<dbReference type="Proteomes" id="UP001152795">
    <property type="component" value="Unassembled WGS sequence"/>
</dbReference>
<dbReference type="EMBL" id="CACRXK020004899">
    <property type="protein sequence ID" value="CAB4004413.1"/>
    <property type="molecule type" value="Genomic_DNA"/>
</dbReference>
<dbReference type="AlphaFoldDB" id="A0A7D9IEU5"/>
<feature type="non-terminal residue" evidence="1">
    <location>
        <position position="58"/>
    </location>
</feature>
<gene>
    <name evidence="1" type="ORF">PACLA_8A083778</name>
</gene>
<evidence type="ECO:0000313" key="2">
    <source>
        <dbReference type="Proteomes" id="UP001152795"/>
    </source>
</evidence>
<protein>
    <submittedName>
        <fullName evidence="1">Uncharacterized protein</fullName>
    </submittedName>
</protein>
<reference evidence="1" key="1">
    <citation type="submission" date="2020-04" db="EMBL/GenBank/DDBJ databases">
        <authorList>
            <person name="Alioto T."/>
            <person name="Alioto T."/>
            <person name="Gomez Garrido J."/>
        </authorList>
    </citation>
    <scope>NUCLEOTIDE SEQUENCE</scope>
    <source>
        <strain evidence="1">A484AB</strain>
    </source>
</reference>
<keyword evidence="2" id="KW-1185">Reference proteome</keyword>
<accession>A0A7D9IEU5</accession>
<name>A0A7D9IEU5_PARCT</name>